<dbReference type="PANTHER" id="PTHR22666:SF3">
    <property type="entry name" value="MYB_SANT-LIKE DNA-BINDING DOMAIN-CONTAINING PROTEIN 1"/>
    <property type="match status" value="1"/>
</dbReference>
<evidence type="ECO:0000259" key="2">
    <source>
        <dbReference type="Pfam" id="PF13837"/>
    </source>
</evidence>
<dbReference type="AlphaFoldDB" id="A0A9Q0NG74"/>
<proteinExistence type="predicted"/>
<protein>
    <recommendedName>
        <fullName evidence="2">Myb/SANT-like DNA-binding domain-containing protein</fullName>
    </recommendedName>
</protein>
<dbReference type="EMBL" id="WJQU01000001">
    <property type="protein sequence ID" value="KAJ6649620.1"/>
    <property type="molecule type" value="Genomic_DNA"/>
</dbReference>
<dbReference type="OrthoDB" id="691673at2759"/>
<evidence type="ECO:0000256" key="1">
    <source>
        <dbReference type="SAM" id="MobiDB-lite"/>
    </source>
</evidence>
<feature type="compositionally biased region" description="Pro residues" evidence="1">
    <location>
        <begin position="266"/>
        <end position="277"/>
    </location>
</feature>
<evidence type="ECO:0000313" key="4">
    <source>
        <dbReference type="Proteomes" id="UP001151699"/>
    </source>
</evidence>
<dbReference type="GO" id="GO:0016604">
    <property type="term" value="C:nuclear body"/>
    <property type="evidence" value="ECO:0007669"/>
    <property type="project" value="TreeGrafter"/>
</dbReference>
<dbReference type="Pfam" id="PF13837">
    <property type="entry name" value="Myb_DNA-bind_4"/>
    <property type="match status" value="1"/>
</dbReference>
<dbReference type="InterPro" id="IPR044822">
    <property type="entry name" value="Myb_DNA-bind_4"/>
</dbReference>
<keyword evidence="4" id="KW-1185">Reference proteome</keyword>
<dbReference type="PANTHER" id="PTHR22666">
    <property type="entry name" value="MYB_SANT-LIKE DNA-BINDING DOMAIN-CONTAINING PROTEIN 1"/>
    <property type="match status" value="1"/>
</dbReference>
<comment type="caution">
    <text evidence="3">The sequence shown here is derived from an EMBL/GenBank/DDBJ whole genome shotgun (WGS) entry which is preliminary data.</text>
</comment>
<sequence>MKRMAKRKCELWISNNKVLVGGGSNKKPHARNPNFETEETKLLISLWGDPVVQKTLITTHKKHPVIQKLADKMREHGYYRSAEEINTRIKNLKCFYNRIKKDVELGVITEPTWKHYAAMEEIITRPVFGNRVQQPHLYNAQQQQKSQDPKYSWMKKIDTEEDSNELRPEDLLSVEEEMDEDDDDNEDDNNDYDEEDGDMNFEEASLVPKEEPIDIEDEATSDVADADDIFPKLSQYLQLASNQQLESKKSVISPKITEIKIKQSPPSTPVTPTPASTPSPISTPSTAVVSSAPVVIKPTSQPSKISLVPTNILMKPTATSLPQSSLNFSPQLFCAKSVSGTQTVYTTTSNGVPMKVLLVNTLQTPKSLPTQTPPLLLPKTVTSTSTKITTTTGIVGAKVVNKLPTATDCVNRNGTAGNVQANKSLSSIVRDSNGEARGFKGLLHRLINIQNESLAVNKQRLKLERQRLEFEQSMGKKLLNVLTKMASNSANDTPTNAATDVDKS</sequence>
<feature type="region of interest" description="Disordered" evidence="1">
    <location>
        <begin position="262"/>
        <end position="286"/>
    </location>
</feature>
<dbReference type="InterPro" id="IPR026095">
    <property type="entry name" value="Myb/SANT-like_DNA-bd_dom_prot"/>
</dbReference>
<gene>
    <name evidence="3" type="ORF">Bhyg_04858</name>
</gene>
<name>A0A9Q0NG74_9DIPT</name>
<dbReference type="Gene3D" id="1.10.10.60">
    <property type="entry name" value="Homeodomain-like"/>
    <property type="match status" value="1"/>
</dbReference>
<feature type="region of interest" description="Disordered" evidence="1">
    <location>
        <begin position="175"/>
        <end position="198"/>
    </location>
</feature>
<accession>A0A9Q0NG74</accession>
<dbReference type="Proteomes" id="UP001151699">
    <property type="component" value="Chromosome A"/>
</dbReference>
<reference evidence="3" key="1">
    <citation type="submission" date="2022-07" db="EMBL/GenBank/DDBJ databases">
        <authorList>
            <person name="Trinca V."/>
            <person name="Uliana J.V.C."/>
            <person name="Torres T.T."/>
            <person name="Ward R.J."/>
            <person name="Monesi N."/>
        </authorList>
    </citation>
    <scope>NUCLEOTIDE SEQUENCE</scope>
    <source>
        <strain evidence="3">HSMRA1968</strain>
        <tissue evidence="3">Whole embryos</tissue>
    </source>
</reference>
<feature type="domain" description="Myb/SANT-like DNA-binding" evidence="2">
    <location>
        <begin position="33"/>
        <end position="122"/>
    </location>
</feature>
<organism evidence="3 4">
    <name type="scientific">Pseudolycoriella hygida</name>
    <dbReference type="NCBI Taxonomy" id="35572"/>
    <lineage>
        <taxon>Eukaryota</taxon>
        <taxon>Metazoa</taxon>
        <taxon>Ecdysozoa</taxon>
        <taxon>Arthropoda</taxon>
        <taxon>Hexapoda</taxon>
        <taxon>Insecta</taxon>
        <taxon>Pterygota</taxon>
        <taxon>Neoptera</taxon>
        <taxon>Endopterygota</taxon>
        <taxon>Diptera</taxon>
        <taxon>Nematocera</taxon>
        <taxon>Sciaroidea</taxon>
        <taxon>Sciaridae</taxon>
        <taxon>Pseudolycoriella</taxon>
    </lineage>
</organism>
<evidence type="ECO:0000313" key="3">
    <source>
        <dbReference type="EMBL" id="KAJ6649620.1"/>
    </source>
</evidence>
<dbReference type="GO" id="GO:0045893">
    <property type="term" value="P:positive regulation of DNA-templated transcription"/>
    <property type="evidence" value="ECO:0007669"/>
    <property type="project" value="TreeGrafter"/>
</dbReference>